<gene>
    <name evidence="2" type="ORF">GCM10010347_60920</name>
</gene>
<accession>A0ABQ3F361</accession>
<feature type="transmembrane region" description="Helical" evidence="1">
    <location>
        <begin position="85"/>
        <end position="107"/>
    </location>
</feature>
<dbReference type="EMBL" id="BMVP01000020">
    <property type="protein sequence ID" value="GHB81854.1"/>
    <property type="molecule type" value="Genomic_DNA"/>
</dbReference>
<organism evidence="2 3">
    <name type="scientific">Streptomyces cirratus</name>
    <dbReference type="NCBI Taxonomy" id="68187"/>
    <lineage>
        <taxon>Bacteria</taxon>
        <taxon>Bacillati</taxon>
        <taxon>Actinomycetota</taxon>
        <taxon>Actinomycetes</taxon>
        <taxon>Kitasatosporales</taxon>
        <taxon>Streptomycetaceae</taxon>
        <taxon>Streptomyces</taxon>
    </lineage>
</organism>
<evidence type="ECO:0000256" key="1">
    <source>
        <dbReference type="SAM" id="Phobius"/>
    </source>
</evidence>
<feature type="transmembrane region" description="Helical" evidence="1">
    <location>
        <begin position="45"/>
        <end position="65"/>
    </location>
</feature>
<dbReference type="Proteomes" id="UP000642673">
    <property type="component" value="Unassembled WGS sequence"/>
</dbReference>
<keyword evidence="3" id="KW-1185">Reference proteome</keyword>
<feature type="transmembrane region" description="Helical" evidence="1">
    <location>
        <begin position="154"/>
        <end position="177"/>
    </location>
</feature>
<feature type="transmembrane region" description="Helical" evidence="1">
    <location>
        <begin position="127"/>
        <end position="147"/>
    </location>
</feature>
<feature type="transmembrane region" description="Helical" evidence="1">
    <location>
        <begin position="189"/>
        <end position="210"/>
    </location>
</feature>
<proteinExistence type="predicted"/>
<reference evidence="3" key="1">
    <citation type="journal article" date="2019" name="Int. J. Syst. Evol. Microbiol.">
        <title>The Global Catalogue of Microorganisms (GCM) 10K type strain sequencing project: providing services to taxonomists for standard genome sequencing and annotation.</title>
        <authorList>
            <consortium name="The Broad Institute Genomics Platform"/>
            <consortium name="The Broad Institute Genome Sequencing Center for Infectious Disease"/>
            <person name="Wu L."/>
            <person name="Ma J."/>
        </authorList>
    </citation>
    <scope>NUCLEOTIDE SEQUENCE [LARGE SCALE GENOMIC DNA]</scope>
    <source>
        <strain evidence="3">JCM 4738</strain>
    </source>
</reference>
<dbReference type="RefSeq" id="WP_190187464.1">
    <property type="nucleotide sequence ID" value="NZ_BMVP01000020.1"/>
</dbReference>
<protein>
    <recommendedName>
        <fullName evidence="4">ABC transporter</fullName>
    </recommendedName>
</protein>
<comment type="caution">
    <text evidence="2">The sequence shown here is derived from an EMBL/GenBank/DDBJ whole genome shotgun (WGS) entry which is preliminary data.</text>
</comment>
<evidence type="ECO:0008006" key="4">
    <source>
        <dbReference type="Google" id="ProtNLM"/>
    </source>
</evidence>
<keyword evidence="1" id="KW-1133">Transmembrane helix</keyword>
<name>A0ABQ3F361_9ACTN</name>
<sequence length="219" mass="22473">MIALVRYMSTVLLLSQRYLAPLLLFLGLVAVLTSSDTGPLTATYASVAGAMLPCSVWLTMTLIGLEDQAHRSIVVVSAGGRPLRVLLATVGTAAIWCLLLMSAGLVLPLLSGTHTPGLTDLALGTAAQLTCAFTGIAIGVVCSRLVFRRQGYALVLALVLLLAVLLGKGVSPVNIMLTHLQSASDSADALAPTGALLAVTAGLLAAAVAMTQAITRRKA</sequence>
<evidence type="ECO:0000313" key="2">
    <source>
        <dbReference type="EMBL" id="GHB81854.1"/>
    </source>
</evidence>
<evidence type="ECO:0000313" key="3">
    <source>
        <dbReference type="Proteomes" id="UP000642673"/>
    </source>
</evidence>
<keyword evidence="1" id="KW-0812">Transmembrane</keyword>
<keyword evidence="1" id="KW-0472">Membrane</keyword>